<evidence type="ECO:0000256" key="1">
    <source>
        <dbReference type="ARBA" id="ARBA00023002"/>
    </source>
</evidence>
<dbReference type="InterPro" id="IPR020829">
    <property type="entry name" value="GlycerAld_3-P_DH_cat"/>
</dbReference>
<keyword evidence="1" id="KW-0560">Oxidoreductase</keyword>
<feature type="domain" description="Glyceraldehyde 3-phosphate dehydrogenase catalytic" evidence="2">
    <location>
        <begin position="2"/>
        <end position="63"/>
    </location>
</feature>
<dbReference type="EMBL" id="CAFBNO010000068">
    <property type="protein sequence ID" value="CAB4960777.1"/>
    <property type="molecule type" value="Genomic_DNA"/>
</dbReference>
<dbReference type="Pfam" id="PF02800">
    <property type="entry name" value="Gp_dh_C"/>
    <property type="match status" value="1"/>
</dbReference>
<sequence length="84" mass="9119">MTIEEIKAVYKAAAASGPLKGILLYTEDEIVSSDIVTDPHSSIFDAGLVKVIGGTTVKLSSWYDNEWGYSNRLVELTELVASKL</sequence>
<gene>
    <name evidence="3" type="ORF">UFOPK3837_01046</name>
</gene>
<proteinExistence type="predicted"/>
<dbReference type="Gene3D" id="3.30.360.10">
    <property type="entry name" value="Dihydrodipicolinate Reductase, domain 2"/>
    <property type="match status" value="1"/>
</dbReference>
<name>A0A6J7KYE3_9ZZZZ</name>
<reference evidence="3" key="1">
    <citation type="submission" date="2020-05" db="EMBL/GenBank/DDBJ databases">
        <authorList>
            <person name="Chiriac C."/>
            <person name="Salcher M."/>
            <person name="Ghai R."/>
            <person name="Kavagutti S V."/>
        </authorList>
    </citation>
    <scope>NUCLEOTIDE SEQUENCE</scope>
</reference>
<dbReference type="AlphaFoldDB" id="A0A6J7KYE3"/>
<organism evidence="3">
    <name type="scientific">freshwater metagenome</name>
    <dbReference type="NCBI Taxonomy" id="449393"/>
    <lineage>
        <taxon>unclassified sequences</taxon>
        <taxon>metagenomes</taxon>
        <taxon>ecological metagenomes</taxon>
    </lineage>
</organism>
<accession>A0A6J7KYE3</accession>
<dbReference type="SUPFAM" id="SSF55347">
    <property type="entry name" value="Glyceraldehyde-3-phosphate dehydrogenase-like, C-terminal domain"/>
    <property type="match status" value="1"/>
</dbReference>
<protein>
    <submittedName>
        <fullName evidence="3">Unannotated protein</fullName>
    </submittedName>
</protein>
<dbReference type="InterPro" id="IPR020831">
    <property type="entry name" value="GlycerAld/Erythrose_P_DH"/>
</dbReference>
<dbReference type="GO" id="GO:0016620">
    <property type="term" value="F:oxidoreductase activity, acting on the aldehyde or oxo group of donors, NAD or NADP as acceptor"/>
    <property type="evidence" value="ECO:0007669"/>
    <property type="project" value="InterPro"/>
</dbReference>
<evidence type="ECO:0000259" key="2">
    <source>
        <dbReference type="Pfam" id="PF02800"/>
    </source>
</evidence>
<dbReference type="PANTHER" id="PTHR43148">
    <property type="entry name" value="GLYCERALDEHYDE-3-PHOSPHATE DEHYDROGENASE 2"/>
    <property type="match status" value="1"/>
</dbReference>
<evidence type="ECO:0000313" key="3">
    <source>
        <dbReference type="EMBL" id="CAB4960777.1"/>
    </source>
</evidence>